<sequence>MFMNTQDRYGLIARLVHWVIAALVIGMLAGGSLLSLLPPGGFKGLAVAAHKSIGVLILLLAVTRLLWRSFNLQPRPLRGTPVQAYIARVLHVWLYFLPLLQPLSGILMSQAYGRPVVFFEGFSLPPLVWHSPLLGAFFREVHGVVAGLLTVTIVVHAVAALKHHFIDRDRTLVRMLKGR</sequence>
<name>A0A5K7YI56_9BACT</name>
<gene>
    <name evidence="15" type="primary">yceJ</name>
    <name evidence="15" type="ORF">DSCA_32820</name>
</gene>
<dbReference type="GO" id="GO:0020037">
    <property type="term" value="F:heme binding"/>
    <property type="evidence" value="ECO:0007669"/>
    <property type="project" value="TreeGrafter"/>
</dbReference>
<evidence type="ECO:0000256" key="6">
    <source>
        <dbReference type="ARBA" id="ARBA00022692"/>
    </source>
</evidence>
<keyword evidence="11 13" id="KW-0472">Membrane</keyword>
<dbReference type="SUPFAM" id="SSF81342">
    <property type="entry name" value="Transmembrane di-heme cytochromes"/>
    <property type="match status" value="1"/>
</dbReference>
<feature type="transmembrane region" description="Helical" evidence="13">
    <location>
        <begin position="141"/>
        <end position="161"/>
    </location>
</feature>
<dbReference type="GO" id="GO:0009055">
    <property type="term" value="F:electron transfer activity"/>
    <property type="evidence" value="ECO:0007669"/>
    <property type="project" value="InterPro"/>
</dbReference>
<evidence type="ECO:0000256" key="7">
    <source>
        <dbReference type="ARBA" id="ARBA00022723"/>
    </source>
</evidence>
<feature type="transmembrane region" description="Helical" evidence="13">
    <location>
        <begin position="15"/>
        <end position="37"/>
    </location>
</feature>
<organism evidence="15 16">
    <name type="scientific">Desulfosarcina alkanivorans</name>
    <dbReference type="NCBI Taxonomy" id="571177"/>
    <lineage>
        <taxon>Bacteria</taxon>
        <taxon>Pseudomonadati</taxon>
        <taxon>Thermodesulfobacteriota</taxon>
        <taxon>Desulfobacteria</taxon>
        <taxon>Desulfobacterales</taxon>
        <taxon>Desulfosarcinaceae</taxon>
        <taxon>Desulfosarcina</taxon>
    </lineage>
</organism>
<keyword evidence="10" id="KW-0408">Iron</keyword>
<keyword evidence="6 13" id="KW-0812">Transmembrane</keyword>
<evidence type="ECO:0000256" key="11">
    <source>
        <dbReference type="ARBA" id="ARBA00023136"/>
    </source>
</evidence>
<evidence type="ECO:0000256" key="10">
    <source>
        <dbReference type="ARBA" id="ARBA00023004"/>
    </source>
</evidence>
<dbReference type="Pfam" id="PF01292">
    <property type="entry name" value="Ni_hydr_CYTB"/>
    <property type="match status" value="1"/>
</dbReference>
<keyword evidence="3" id="KW-0813">Transport</keyword>
<accession>A0A5K7YI56</accession>
<evidence type="ECO:0000256" key="1">
    <source>
        <dbReference type="ARBA" id="ARBA00001970"/>
    </source>
</evidence>
<dbReference type="Proteomes" id="UP000427906">
    <property type="component" value="Chromosome"/>
</dbReference>
<dbReference type="OrthoDB" id="1247465at2"/>
<evidence type="ECO:0000256" key="5">
    <source>
        <dbReference type="ARBA" id="ARBA00022617"/>
    </source>
</evidence>
<keyword evidence="7" id="KW-0479">Metal-binding</keyword>
<evidence type="ECO:0000313" key="15">
    <source>
        <dbReference type="EMBL" id="BBO69352.1"/>
    </source>
</evidence>
<evidence type="ECO:0000259" key="14">
    <source>
        <dbReference type="Pfam" id="PF01292"/>
    </source>
</evidence>
<dbReference type="Gene3D" id="1.20.950.20">
    <property type="entry name" value="Transmembrane di-heme cytochromes, Chain C"/>
    <property type="match status" value="1"/>
</dbReference>
<evidence type="ECO:0000256" key="4">
    <source>
        <dbReference type="ARBA" id="ARBA00022475"/>
    </source>
</evidence>
<feature type="transmembrane region" description="Helical" evidence="13">
    <location>
        <begin position="44"/>
        <end position="62"/>
    </location>
</feature>
<keyword evidence="5" id="KW-0349">Heme</keyword>
<keyword evidence="8" id="KW-0249">Electron transport</keyword>
<evidence type="ECO:0000256" key="2">
    <source>
        <dbReference type="ARBA" id="ARBA00004651"/>
    </source>
</evidence>
<evidence type="ECO:0000313" key="16">
    <source>
        <dbReference type="Proteomes" id="UP000427906"/>
    </source>
</evidence>
<evidence type="ECO:0000256" key="9">
    <source>
        <dbReference type="ARBA" id="ARBA00022989"/>
    </source>
</evidence>
<comment type="cofactor">
    <cofactor evidence="1">
        <name>heme b</name>
        <dbReference type="ChEBI" id="CHEBI:60344"/>
    </cofactor>
</comment>
<dbReference type="InterPro" id="IPR011577">
    <property type="entry name" value="Cyt_b561_bac/Ni-Hgenase"/>
</dbReference>
<comment type="similarity">
    <text evidence="12">Belongs to the cytochrome b561 family.</text>
</comment>
<keyword evidence="4" id="KW-1003">Cell membrane</keyword>
<feature type="transmembrane region" description="Helical" evidence="13">
    <location>
        <begin position="82"/>
        <end position="100"/>
    </location>
</feature>
<dbReference type="GO" id="GO:0022904">
    <property type="term" value="P:respiratory electron transport chain"/>
    <property type="evidence" value="ECO:0007669"/>
    <property type="project" value="InterPro"/>
</dbReference>
<evidence type="ECO:0000256" key="12">
    <source>
        <dbReference type="ARBA" id="ARBA00037975"/>
    </source>
</evidence>
<dbReference type="KEGG" id="dalk:DSCA_32820"/>
<dbReference type="InterPro" id="IPR016174">
    <property type="entry name" value="Di-haem_cyt_TM"/>
</dbReference>
<keyword evidence="16" id="KW-1185">Reference proteome</keyword>
<dbReference type="InterPro" id="IPR052168">
    <property type="entry name" value="Cytochrome_b561_oxidase"/>
</dbReference>
<reference evidence="15 16" key="1">
    <citation type="submission" date="2019-11" db="EMBL/GenBank/DDBJ databases">
        <title>Comparative genomics of hydrocarbon-degrading Desulfosarcina strains.</title>
        <authorList>
            <person name="Watanabe M."/>
            <person name="Kojima H."/>
            <person name="Fukui M."/>
        </authorList>
    </citation>
    <scope>NUCLEOTIDE SEQUENCE [LARGE SCALE GENOMIC DNA]</scope>
    <source>
        <strain evidence="15 16">PL12</strain>
    </source>
</reference>
<comment type="subcellular location">
    <subcellularLocation>
        <location evidence="2">Cell membrane</location>
        <topology evidence="2">Multi-pass membrane protein</topology>
    </subcellularLocation>
</comment>
<dbReference type="EMBL" id="AP021874">
    <property type="protein sequence ID" value="BBO69352.1"/>
    <property type="molecule type" value="Genomic_DNA"/>
</dbReference>
<dbReference type="PANTHER" id="PTHR30529">
    <property type="entry name" value="CYTOCHROME B561"/>
    <property type="match status" value="1"/>
</dbReference>
<protein>
    <submittedName>
        <fullName evidence="15">Cytochrome b</fullName>
    </submittedName>
</protein>
<feature type="domain" description="Cytochrome b561 bacterial/Ni-hydrogenase" evidence="14">
    <location>
        <begin position="8"/>
        <end position="178"/>
    </location>
</feature>
<dbReference type="AlphaFoldDB" id="A0A5K7YI56"/>
<dbReference type="PANTHER" id="PTHR30529:SF1">
    <property type="entry name" value="CYTOCHROME B561 HOMOLOG 2"/>
    <property type="match status" value="1"/>
</dbReference>
<proteinExistence type="inferred from homology"/>
<dbReference type="GO" id="GO:0046872">
    <property type="term" value="F:metal ion binding"/>
    <property type="evidence" value="ECO:0007669"/>
    <property type="project" value="UniProtKB-KW"/>
</dbReference>
<dbReference type="GO" id="GO:0005886">
    <property type="term" value="C:plasma membrane"/>
    <property type="evidence" value="ECO:0007669"/>
    <property type="project" value="UniProtKB-SubCell"/>
</dbReference>
<evidence type="ECO:0000256" key="3">
    <source>
        <dbReference type="ARBA" id="ARBA00022448"/>
    </source>
</evidence>
<evidence type="ECO:0000256" key="13">
    <source>
        <dbReference type="SAM" id="Phobius"/>
    </source>
</evidence>
<keyword evidence="9 13" id="KW-1133">Transmembrane helix</keyword>
<evidence type="ECO:0000256" key="8">
    <source>
        <dbReference type="ARBA" id="ARBA00022982"/>
    </source>
</evidence>